<comment type="caution">
    <text evidence="1">The sequence shown here is derived from an EMBL/GenBank/DDBJ whole genome shotgun (WGS) entry which is preliminary data.</text>
</comment>
<dbReference type="EMBL" id="JYDJ01000560">
    <property type="protein sequence ID" value="KRX34483.1"/>
    <property type="molecule type" value="Genomic_DNA"/>
</dbReference>
<gene>
    <name evidence="1" type="ORF">T05_9704</name>
</gene>
<proteinExistence type="predicted"/>
<keyword evidence="2" id="KW-1185">Reference proteome</keyword>
<name>A0A0V0T7P2_9BILA</name>
<evidence type="ECO:0000313" key="2">
    <source>
        <dbReference type="Proteomes" id="UP000055048"/>
    </source>
</evidence>
<organism evidence="1 2">
    <name type="scientific">Trichinella murrelli</name>
    <dbReference type="NCBI Taxonomy" id="144512"/>
    <lineage>
        <taxon>Eukaryota</taxon>
        <taxon>Metazoa</taxon>
        <taxon>Ecdysozoa</taxon>
        <taxon>Nematoda</taxon>
        <taxon>Enoplea</taxon>
        <taxon>Dorylaimia</taxon>
        <taxon>Trichinellida</taxon>
        <taxon>Trichinellidae</taxon>
        <taxon>Trichinella</taxon>
    </lineage>
</organism>
<dbReference type="Proteomes" id="UP000055048">
    <property type="component" value="Unassembled WGS sequence"/>
</dbReference>
<evidence type="ECO:0000313" key="1">
    <source>
        <dbReference type="EMBL" id="KRX34483.1"/>
    </source>
</evidence>
<accession>A0A0V0T7P2</accession>
<protein>
    <submittedName>
        <fullName evidence="1">Uncharacterized protein</fullName>
    </submittedName>
</protein>
<dbReference type="AlphaFoldDB" id="A0A0V0T7P2"/>
<reference evidence="1 2" key="1">
    <citation type="submission" date="2015-01" db="EMBL/GenBank/DDBJ databases">
        <title>Evolution of Trichinella species and genotypes.</title>
        <authorList>
            <person name="Korhonen P.K."/>
            <person name="Edoardo P."/>
            <person name="Giuseppe L.R."/>
            <person name="Gasser R.B."/>
        </authorList>
    </citation>
    <scope>NUCLEOTIDE SEQUENCE [LARGE SCALE GENOMIC DNA]</scope>
    <source>
        <strain evidence="1">ISS417</strain>
    </source>
</reference>
<sequence>MELPTIRMVFSNVNQLRCSFIFRVILSPIDANALSLLLSQHPRLPKITPYVSAWPTGRPPSHAMPTSTMNAVSALMRRRSGLSAPTGVDTLGSIMTW</sequence>